<evidence type="ECO:0000256" key="6">
    <source>
        <dbReference type="RuleBase" id="RU000716"/>
    </source>
</evidence>
<proteinExistence type="inferred from homology"/>
<dbReference type="NCBIfam" id="TIGR02937">
    <property type="entry name" value="sigma70-ECF"/>
    <property type="match status" value="1"/>
</dbReference>
<keyword evidence="5 6" id="KW-0804">Transcription</keyword>
<organism evidence="9 10">
    <name type="scientific">Streptomyces bohaiensis</name>
    <dbReference type="NCBI Taxonomy" id="1431344"/>
    <lineage>
        <taxon>Bacteria</taxon>
        <taxon>Bacillati</taxon>
        <taxon>Actinomycetota</taxon>
        <taxon>Actinomycetes</taxon>
        <taxon>Kitasatosporales</taxon>
        <taxon>Streptomycetaceae</taxon>
        <taxon>Streptomyces</taxon>
    </lineage>
</organism>
<evidence type="ECO:0000259" key="7">
    <source>
        <dbReference type="Pfam" id="PF04542"/>
    </source>
</evidence>
<evidence type="ECO:0000313" key="9">
    <source>
        <dbReference type="EMBL" id="NJQ13667.1"/>
    </source>
</evidence>
<evidence type="ECO:0000256" key="1">
    <source>
        <dbReference type="ARBA" id="ARBA00010641"/>
    </source>
</evidence>
<dbReference type="Proteomes" id="UP000727056">
    <property type="component" value="Unassembled WGS sequence"/>
</dbReference>
<gene>
    <name evidence="9" type="ORF">HCN52_01580</name>
</gene>
<evidence type="ECO:0000256" key="4">
    <source>
        <dbReference type="ARBA" id="ARBA00023125"/>
    </source>
</evidence>
<evidence type="ECO:0000313" key="10">
    <source>
        <dbReference type="Proteomes" id="UP000727056"/>
    </source>
</evidence>
<dbReference type="Gene3D" id="1.10.1740.10">
    <property type="match status" value="1"/>
</dbReference>
<comment type="similarity">
    <text evidence="1 6">Belongs to the sigma-70 factor family. ECF subfamily.</text>
</comment>
<dbReference type="Gene3D" id="1.10.10.10">
    <property type="entry name" value="Winged helix-like DNA-binding domain superfamily/Winged helix DNA-binding domain"/>
    <property type="match status" value="1"/>
</dbReference>
<comment type="caution">
    <text evidence="9">The sequence shown here is derived from an EMBL/GenBank/DDBJ whole genome shotgun (WGS) entry which is preliminary data.</text>
</comment>
<accession>A0ABX1C348</accession>
<dbReference type="Pfam" id="PF08281">
    <property type="entry name" value="Sigma70_r4_2"/>
    <property type="match status" value="1"/>
</dbReference>
<dbReference type="InterPro" id="IPR013324">
    <property type="entry name" value="RNA_pol_sigma_r3/r4-like"/>
</dbReference>
<protein>
    <recommendedName>
        <fullName evidence="6">RNA polymerase sigma factor</fullName>
    </recommendedName>
</protein>
<evidence type="ECO:0000256" key="3">
    <source>
        <dbReference type="ARBA" id="ARBA00023082"/>
    </source>
</evidence>
<reference evidence="9 10" key="1">
    <citation type="submission" date="2020-03" db="EMBL/GenBank/DDBJ databases">
        <title>Draft genome of Streptomyces sp. ventii, isolated from the Axial Seamount in the Pacific Ocean, and resequencing of the two type strains Streptomyces lonarensis strain NCL 716 and Streptomyces bohaiensis strain 11A07.</title>
        <authorList>
            <person name="Loughran R.M."/>
            <person name="Pfannmuller K.M."/>
            <person name="Wasson B.J."/>
            <person name="Deadmond M.C."/>
            <person name="Paddock B.E."/>
            <person name="Koyack M.J."/>
            <person name="Gallegos D.A."/>
            <person name="Mitchell E.A."/>
            <person name="Ushijima B."/>
            <person name="Saw J.H."/>
            <person name="Mcphail K.L."/>
            <person name="Videau P."/>
        </authorList>
    </citation>
    <scope>NUCLEOTIDE SEQUENCE [LARGE SCALE GENOMIC DNA]</scope>
    <source>
        <strain evidence="9 10">11A07</strain>
    </source>
</reference>
<evidence type="ECO:0000256" key="5">
    <source>
        <dbReference type="ARBA" id="ARBA00023163"/>
    </source>
</evidence>
<name>A0ABX1C348_9ACTN</name>
<dbReference type="PANTHER" id="PTHR43133">
    <property type="entry name" value="RNA POLYMERASE ECF-TYPE SIGMA FACTO"/>
    <property type="match status" value="1"/>
</dbReference>
<dbReference type="InterPro" id="IPR036388">
    <property type="entry name" value="WH-like_DNA-bd_sf"/>
</dbReference>
<dbReference type="InterPro" id="IPR013249">
    <property type="entry name" value="RNA_pol_sigma70_r4_t2"/>
</dbReference>
<sequence>MPPVVPLPAPPVRASSDHASRDAEATACALAAKYGDEAATERLFQLLNRDVWRFVAYLASDAQAADDLTQETFLRALGSLHRFEGRSSARTWLLTIARRTVIDSIRTAAARPRSCGAEDWQGAAERGQFHPPGFDEEVALSDLIAALPEDRREAFVLTQLLGVPYQDAADACRCPVGTVRSRVARARASLCKEVLAAETDADAPALLSAAA</sequence>
<dbReference type="InterPro" id="IPR000838">
    <property type="entry name" value="RNA_pol_sigma70_ECF_CS"/>
</dbReference>
<keyword evidence="3 6" id="KW-0731">Sigma factor</keyword>
<keyword evidence="2 6" id="KW-0805">Transcription regulation</keyword>
<keyword evidence="10" id="KW-1185">Reference proteome</keyword>
<dbReference type="RefSeq" id="WP_168086504.1">
    <property type="nucleotide sequence ID" value="NZ_BHZH01000065.1"/>
</dbReference>
<dbReference type="SUPFAM" id="SSF88946">
    <property type="entry name" value="Sigma2 domain of RNA polymerase sigma factors"/>
    <property type="match status" value="1"/>
</dbReference>
<dbReference type="InterPro" id="IPR007627">
    <property type="entry name" value="RNA_pol_sigma70_r2"/>
</dbReference>
<dbReference type="PROSITE" id="PS01063">
    <property type="entry name" value="SIGMA70_ECF"/>
    <property type="match status" value="1"/>
</dbReference>
<dbReference type="InterPro" id="IPR039425">
    <property type="entry name" value="RNA_pol_sigma-70-like"/>
</dbReference>
<dbReference type="CDD" id="cd06171">
    <property type="entry name" value="Sigma70_r4"/>
    <property type="match status" value="1"/>
</dbReference>
<feature type="domain" description="RNA polymerase sigma factor 70 region 4 type 2" evidence="8">
    <location>
        <begin position="139"/>
        <end position="190"/>
    </location>
</feature>
<dbReference type="InterPro" id="IPR014284">
    <property type="entry name" value="RNA_pol_sigma-70_dom"/>
</dbReference>
<dbReference type="InterPro" id="IPR013325">
    <property type="entry name" value="RNA_pol_sigma_r2"/>
</dbReference>
<evidence type="ECO:0000256" key="2">
    <source>
        <dbReference type="ARBA" id="ARBA00023015"/>
    </source>
</evidence>
<dbReference type="SUPFAM" id="SSF88659">
    <property type="entry name" value="Sigma3 and sigma4 domains of RNA polymerase sigma factors"/>
    <property type="match status" value="1"/>
</dbReference>
<dbReference type="EMBL" id="JAAVJC010000005">
    <property type="protein sequence ID" value="NJQ13667.1"/>
    <property type="molecule type" value="Genomic_DNA"/>
</dbReference>
<evidence type="ECO:0000259" key="8">
    <source>
        <dbReference type="Pfam" id="PF08281"/>
    </source>
</evidence>
<keyword evidence="4 6" id="KW-0238">DNA-binding</keyword>
<feature type="domain" description="RNA polymerase sigma-70 region 2" evidence="7">
    <location>
        <begin position="43"/>
        <end position="109"/>
    </location>
</feature>
<dbReference type="Pfam" id="PF04542">
    <property type="entry name" value="Sigma70_r2"/>
    <property type="match status" value="1"/>
</dbReference>
<dbReference type="PANTHER" id="PTHR43133:SF61">
    <property type="entry name" value="ECF RNA POLYMERASE SIGMA FACTOR SIGC"/>
    <property type="match status" value="1"/>
</dbReference>